<feature type="transmembrane region" description="Helical" evidence="1">
    <location>
        <begin position="110"/>
        <end position="132"/>
    </location>
</feature>
<reference evidence="3" key="1">
    <citation type="submission" date="2019-05" db="EMBL/GenBank/DDBJ databases">
        <title>Flavobacterium profundi sp. nov., isolated from a deep-sea seamount.</title>
        <authorList>
            <person name="Zhang D.-C."/>
        </authorList>
    </citation>
    <scope>NUCLEOTIDE SEQUENCE [LARGE SCALE GENOMIC DNA]</scope>
    <source>
        <strain evidence="3">TP390</strain>
    </source>
</reference>
<keyword evidence="1" id="KW-1133">Transmembrane helix</keyword>
<keyword evidence="3" id="KW-1185">Reference proteome</keyword>
<dbReference type="EMBL" id="WQLW01000003">
    <property type="protein sequence ID" value="MVO08793.1"/>
    <property type="molecule type" value="Genomic_DNA"/>
</dbReference>
<evidence type="ECO:0000313" key="2">
    <source>
        <dbReference type="EMBL" id="MVO08793.1"/>
    </source>
</evidence>
<evidence type="ECO:0000313" key="3">
    <source>
        <dbReference type="Proteomes" id="UP000431264"/>
    </source>
</evidence>
<keyword evidence="1" id="KW-0472">Membrane</keyword>
<dbReference type="AlphaFoldDB" id="A0A6I4IGH0"/>
<accession>A0A6I4IGH0</accession>
<evidence type="ECO:0008006" key="4">
    <source>
        <dbReference type="Google" id="ProtNLM"/>
    </source>
</evidence>
<protein>
    <recommendedName>
        <fullName evidence="4">DUF202 domain-containing protein</fullName>
    </recommendedName>
</protein>
<organism evidence="2 3">
    <name type="scientific">Flavobacterium profundi</name>
    <dbReference type="NCBI Taxonomy" id="1774945"/>
    <lineage>
        <taxon>Bacteria</taxon>
        <taxon>Pseudomonadati</taxon>
        <taxon>Bacteroidota</taxon>
        <taxon>Flavobacteriia</taxon>
        <taxon>Flavobacteriales</taxon>
        <taxon>Flavobacteriaceae</taxon>
        <taxon>Flavobacterium</taxon>
    </lineage>
</organism>
<proteinExistence type="predicted"/>
<gene>
    <name evidence="2" type="ORF">GOQ30_06405</name>
</gene>
<name>A0A6I4IGH0_9FLAO</name>
<sequence>MNDNSEKIEERINDLKSTGLNLKLEAHKNFFKHLDRINDRLFTLNLSVLAGVIAIFRDRLYTWEIIHIFLILINLCLYGFVEYLFIDLYIKEYHNGVNVKSEKYFLKIKLLTEILTFTTIIIILYFIFKILFDK</sequence>
<evidence type="ECO:0000256" key="1">
    <source>
        <dbReference type="SAM" id="Phobius"/>
    </source>
</evidence>
<keyword evidence="1" id="KW-0812">Transmembrane</keyword>
<feature type="transmembrane region" description="Helical" evidence="1">
    <location>
        <begin position="37"/>
        <end position="56"/>
    </location>
</feature>
<feature type="transmembrane region" description="Helical" evidence="1">
    <location>
        <begin position="68"/>
        <end position="90"/>
    </location>
</feature>
<dbReference type="OrthoDB" id="796230at2"/>
<dbReference type="Proteomes" id="UP000431264">
    <property type="component" value="Unassembled WGS sequence"/>
</dbReference>
<dbReference type="RefSeq" id="WP_140997185.1">
    <property type="nucleotide sequence ID" value="NZ_VDCZ01000003.1"/>
</dbReference>
<comment type="caution">
    <text evidence="2">The sequence shown here is derived from an EMBL/GenBank/DDBJ whole genome shotgun (WGS) entry which is preliminary data.</text>
</comment>